<protein>
    <submittedName>
        <fullName evidence="1">Uncharacterized protein</fullName>
    </submittedName>
</protein>
<evidence type="ECO:0000313" key="2">
    <source>
        <dbReference type="Proteomes" id="UP001519460"/>
    </source>
</evidence>
<comment type="caution">
    <text evidence="1">The sequence shown here is derived from an EMBL/GenBank/DDBJ whole genome shotgun (WGS) entry which is preliminary data.</text>
</comment>
<feature type="non-terminal residue" evidence="1">
    <location>
        <position position="1"/>
    </location>
</feature>
<dbReference type="AlphaFoldDB" id="A0ABD0M6D8"/>
<reference evidence="1 2" key="1">
    <citation type="journal article" date="2023" name="Sci. Data">
        <title>Genome assembly of the Korean intertidal mud-creeper Batillaria attramentaria.</title>
        <authorList>
            <person name="Patra A.K."/>
            <person name="Ho P.T."/>
            <person name="Jun S."/>
            <person name="Lee S.J."/>
            <person name="Kim Y."/>
            <person name="Won Y.J."/>
        </authorList>
    </citation>
    <scope>NUCLEOTIDE SEQUENCE [LARGE SCALE GENOMIC DNA]</scope>
    <source>
        <strain evidence="1">Wonlab-2016</strain>
    </source>
</reference>
<organism evidence="1 2">
    <name type="scientific">Batillaria attramentaria</name>
    <dbReference type="NCBI Taxonomy" id="370345"/>
    <lineage>
        <taxon>Eukaryota</taxon>
        <taxon>Metazoa</taxon>
        <taxon>Spiralia</taxon>
        <taxon>Lophotrochozoa</taxon>
        <taxon>Mollusca</taxon>
        <taxon>Gastropoda</taxon>
        <taxon>Caenogastropoda</taxon>
        <taxon>Sorbeoconcha</taxon>
        <taxon>Cerithioidea</taxon>
        <taxon>Batillariidae</taxon>
        <taxon>Batillaria</taxon>
    </lineage>
</organism>
<sequence length="63" mass="7359">HPKSYLGDLHLHSRQKCLENADWLIEKDLDLYQKLSSSSSHLLRGLLDKLKLFAAQNIEPWLM</sequence>
<dbReference type="EMBL" id="JACVVK020000005">
    <property type="protein sequence ID" value="KAK7506991.1"/>
    <property type="molecule type" value="Genomic_DNA"/>
</dbReference>
<name>A0ABD0M6D8_9CAEN</name>
<gene>
    <name evidence="1" type="ORF">BaRGS_00001842</name>
</gene>
<keyword evidence="2" id="KW-1185">Reference proteome</keyword>
<accession>A0ABD0M6D8</accession>
<proteinExistence type="predicted"/>
<dbReference type="Proteomes" id="UP001519460">
    <property type="component" value="Unassembled WGS sequence"/>
</dbReference>
<evidence type="ECO:0000313" key="1">
    <source>
        <dbReference type="EMBL" id="KAK7506991.1"/>
    </source>
</evidence>